<reference evidence="1 2" key="1">
    <citation type="journal article" date="2014" name="Genome Announc.">
        <title>Draft genome sequence of Sclerotinia borealis, a psychrophilic plant pathogenic fungus.</title>
        <authorList>
            <person name="Mardanov A.V."/>
            <person name="Beletsky A.V."/>
            <person name="Kadnikov V.V."/>
            <person name="Ignatov A.N."/>
            <person name="Ravin N.V."/>
        </authorList>
    </citation>
    <scope>NUCLEOTIDE SEQUENCE [LARGE SCALE GENOMIC DNA]</scope>
    <source>
        <strain evidence="2">F-4157</strain>
    </source>
</reference>
<organism evidence="1 2">
    <name type="scientific">Sclerotinia borealis (strain F-4128)</name>
    <dbReference type="NCBI Taxonomy" id="1432307"/>
    <lineage>
        <taxon>Eukaryota</taxon>
        <taxon>Fungi</taxon>
        <taxon>Dikarya</taxon>
        <taxon>Ascomycota</taxon>
        <taxon>Pezizomycotina</taxon>
        <taxon>Leotiomycetes</taxon>
        <taxon>Helotiales</taxon>
        <taxon>Sclerotiniaceae</taxon>
        <taxon>Sclerotinia</taxon>
    </lineage>
</organism>
<evidence type="ECO:0000313" key="2">
    <source>
        <dbReference type="Proteomes" id="UP000019487"/>
    </source>
</evidence>
<dbReference type="HOGENOM" id="CLU_1518725_0_0_1"/>
<dbReference type="EMBL" id="AYSA01000425">
    <property type="protein sequence ID" value="ESZ92106.1"/>
    <property type="molecule type" value="Genomic_DNA"/>
</dbReference>
<keyword evidence="2" id="KW-1185">Reference proteome</keyword>
<evidence type="ECO:0000313" key="1">
    <source>
        <dbReference type="EMBL" id="ESZ92106.1"/>
    </source>
</evidence>
<protein>
    <submittedName>
        <fullName evidence="1">Uncharacterized protein</fullName>
    </submittedName>
</protein>
<accession>W9C8C2</accession>
<gene>
    <name evidence="1" type="ORF">SBOR_7521</name>
</gene>
<proteinExistence type="predicted"/>
<comment type="caution">
    <text evidence="1">The sequence shown here is derived from an EMBL/GenBank/DDBJ whole genome shotgun (WGS) entry which is preliminary data.</text>
</comment>
<dbReference type="AlphaFoldDB" id="W9C8C2"/>
<dbReference type="Proteomes" id="UP000019487">
    <property type="component" value="Unassembled WGS sequence"/>
</dbReference>
<name>W9C8C2_SCLBF</name>
<sequence>MEEHSGTYVTGGSSDAKMASILSFLSTSQPSKATRESSSTPAWRYSLHSEDKNTGLLPCKIFIPEVDGVSAHLWCHPSHNNHLMVANIDPTLWYKEILMQMIDGVCKGGLAEQLLEKEFDELTEVVLLEVRVVWGVNKESYTIFAMGDPGSDEALRNILRIMTARGWKDHIWMEFEV</sequence>